<dbReference type="AlphaFoldDB" id="A0A2Z7D695"/>
<keyword evidence="3" id="KW-1185">Reference proteome</keyword>
<dbReference type="EMBL" id="KQ989650">
    <property type="protein sequence ID" value="KZV54039.1"/>
    <property type="molecule type" value="Genomic_DNA"/>
</dbReference>
<gene>
    <name evidence="2" type="ORF">F511_17427</name>
</gene>
<accession>A0A2Z7D695</accession>
<sequence length="565" mass="62163">MASSLFVNNLQVNFTSVLAMEHVGMVRMFKALEDTRLRGFLEGTTSMFESVVVEFLSNARVIAGTVVSTVCGQKLVITTFSGTFKLSTEGMTNFANISNETITEMRTMFSATEVPFKSSGKKKELLFEYRLLHDIVAKSLCAKAGSFDSVTSSRKQSQGFIVQISMLMELLVKADLGASTKLHTKKVLTSKQVENYIKANQGISPTGETSKQMEDTASNTEGGASQNSQQVRPEVTKSVATVTEPTVPNPKKRKHKGRVTKTQTNLVATQDPTSALDTAATQTIENRGTVDSTISVPEEDSEPDPCPLVQRRCRKTKESESSDSGPLTQLLKIMRTQRQHQQSGWTGVTIATQPDQIPATTTEPNEVTADQILQEYGADHFDGQIEVNAPTEQEGHNDQDVTTDNRDGSHHNSIPIISNEAANRHHSVLVGFKLITPESDFLPNQVNEATAITSHEHAHKSESLIQTVRHAHQDHDEQGFIERVDQVLGATPISVINPEVIPSTEQLLNTATQSLNVISTHVSSLDQSYARLRDDKTITRHHTTKLRDELKSTAEGFDIRIDVLE</sequence>
<proteinExistence type="predicted"/>
<organism evidence="2 3">
    <name type="scientific">Dorcoceras hygrometricum</name>
    <dbReference type="NCBI Taxonomy" id="472368"/>
    <lineage>
        <taxon>Eukaryota</taxon>
        <taxon>Viridiplantae</taxon>
        <taxon>Streptophyta</taxon>
        <taxon>Embryophyta</taxon>
        <taxon>Tracheophyta</taxon>
        <taxon>Spermatophyta</taxon>
        <taxon>Magnoliopsida</taxon>
        <taxon>eudicotyledons</taxon>
        <taxon>Gunneridae</taxon>
        <taxon>Pentapetalae</taxon>
        <taxon>asterids</taxon>
        <taxon>lamiids</taxon>
        <taxon>Lamiales</taxon>
        <taxon>Gesneriaceae</taxon>
        <taxon>Didymocarpoideae</taxon>
        <taxon>Trichosporeae</taxon>
        <taxon>Loxocarpinae</taxon>
        <taxon>Dorcoceras</taxon>
    </lineage>
</organism>
<dbReference type="Proteomes" id="UP000250235">
    <property type="component" value="Unassembled WGS sequence"/>
</dbReference>
<reference evidence="2 3" key="1">
    <citation type="journal article" date="2015" name="Proc. Natl. Acad. Sci. U.S.A.">
        <title>The resurrection genome of Boea hygrometrica: A blueprint for survival of dehydration.</title>
        <authorList>
            <person name="Xiao L."/>
            <person name="Yang G."/>
            <person name="Zhang L."/>
            <person name="Yang X."/>
            <person name="Zhao S."/>
            <person name="Ji Z."/>
            <person name="Zhou Q."/>
            <person name="Hu M."/>
            <person name="Wang Y."/>
            <person name="Chen M."/>
            <person name="Xu Y."/>
            <person name="Jin H."/>
            <person name="Xiao X."/>
            <person name="Hu G."/>
            <person name="Bao F."/>
            <person name="Hu Y."/>
            <person name="Wan P."/>
            <person name="Li L."/>
            <person name="Deng X."/>
            <person name="Kuang T."/>
            <person name="Xiang C."/>
            <person name="Zhu J.K."/>
            <person name="Oliver M.J."/>
            <person name="He Y."/>
        </authorList>
    </citation>
    <scope>NUCLEOTIDE SEQUENCE [LARGE SCALE GENOMIC DNA]</scope>
    <source>
        <strain evidence="3">cv. XS01</strain>
    </source>
</reference>
<feature type="region of interest" description="Disordered" evidence="1">
    <location>
        <begin position="286"/>
        <end position="326"/>
    </location>
</feature>
<evidence type="ECO:0000256" key="1">
    <source>
        <dbReference type="SAM" id="MobiDB-lite"/>
    </source>
</evidence>
<feature type="compositionally biased region" description="Basic residues" evidence="1">
    <location>
        <begin position="250"/>
        <end position="259"/>
    </location>
</feature>
<protein>
    <submittedName>
        <fullName evidence="2">Uncharacterized protein</fullName>
    </submittedName>
</protein>
<evidence type="ECO:0000313" key="2">
    <source>
        <dbReference type="EMBL" id="KZV54039.1"/>
    </source>
</evidence>
<feature type="compositionally biased region" description="Polar residues" evidence="1">
    <location>
        <begin position="286"/>
        <end position="295"/>
    </location>
</feature>
<evidence type="ECO:0000313" key="3">
    <source>
        <dbReference type="Proteomes" id="UP000250235"/>
    </source>
</evidence>
<feature type="region of interest" description="Disordered" evidence="1">
    <location>
        <begin position="199"/>
        <end position="261"/>
    </location>
</feature>
<feature type="compositionally biased region" description="Polar residues" evidence="1">
    <location>
        <begin position="201"/>
        <end position="231"/>
    </location>
</feature>
<name>A0A2Z7D695_9LAMI</name>